<dbReference type="Proteomes" id="UP001500729">
    <property type="component" value="Unassembled WGS sequence"/>
</dbReference>
<evidence type="ECO:0000313" key="1">
    <source>
        <dbReference type="EMBL" id="GAA0538786.1"/>
    </source>
</evidence>
<comment type="caution">
    <text evidence="1">The sequence shown here is derived from an EMBL/GenBank/DDBJ whole genome shotgun (WGS) entry which is preliminary data.</text>
</comment>
<evidence type="ECO:0000313" key="2">
    <source>
        <dbReference type="Proteomes" id="UP001500729"/>
    </source>
</evidence>
<keyword evidence="2" id="KW-1185">Reference proteome</keyword>
<proteinExistence type="predicted"/>
<accession>A0ABN1DAR2</accession>
<protein>
    <submittedName>
        <fullName evidence="1">Uncharacterized protein</fullName>
    </submittedName>
</protein>
<dbReference type="EMBL" id="BAAAGS010000029">
    <property type="protein sequence ID" value="GAA0538786.1"/>
    <property type="molecule type" value="Genomic_DNA"/>
</dbReference>
<name>A0ABN1DAR2_SACER</name>
<sequence length="59" mass="6322">MSEPRIQIGGKTYTSENWHEIAEDPNVTPANGQVVNVAHGDNHGIQAGAIHGGITFNRN</sequence>
<organism evidence="1 2">
    <name type="scientific">Saccharopolyspora erythraea</name>
    <name type="common">Streptomyces erythraeus</name>
    <dbReference type="NCBI Taxonomy" id="1836"/>
    <lineage>
        <taxon>Bacteria</taxon>
        <taxon>Bacillati</taxon>
        <taxon>Actinomycetota</taxon>
        <taxon>Actinomycetes</taxon>
        <taxon>Pseudonocardiales</taxon>
        <taxon>Pseudonocardiaceae</taxon>
        <taxon>Saccharopolyspora</taxon>
    </lineage>
</organism>
<reference evidence="1 2" key="1">
    <citation type="journal article" date="2019" name="Int. J. Syst. Evol. Microbiol.">
        <title>The Global Catalogue of Microorganisms (GCM) 10K type strain sequencing project: providing services to taxonomists for standard genome sequencing and annotation.</title>
        <authorList>
            <consortium name="The Broad Institute Genomics Platform"/>
            <consortium name="The Broad Institute Genome Sequencing Center for Infectious Disease"/>
            <person name="Wu L."/>
            <person name="Ma J."/>
        </authorList>
    </citation>
    <scope>NUCLEOTIDE SEQUENCE [LARGE SCALE GENOMIC DNA]</scope>
    <source>
        <strain evidence="1 2">JCM 10303</strain>
    </source>
</reference>
<gene>
    <name evidence="1" type="ORF">GCM10009533_42490</name>
</gene>
<dbReference type="RefSeq" id="WP_009946152.1">
    <property type="nucleotide sequence ID" value="NZ_BAAAGS010000029.1"/>
</dbReference>